<evidence type="ECO:0000256" key="1">
    <source>
        <dbReference type="SAM" id="MobiDB-lite"/>
    </source>
</evidence>
<proteinExistence type="predicted"/>
<comment type="caution">
    <text evidence="2">The sequence shown here is derived from an EMBL/GenBank/DDBJ whole genome shotgun (WGS) entry which is preliminary data.</text>
</comment>
<dbReference type="AlphaFoldDB" id="A0A835VJH2"/>
<gene>
    <name evidence="2" type="ORF">HPP92_003016</name>
</gene>
<sequence length="79" mass="9380">MTGLLIAIFKFDIRFKKEEAEVLGHSRPQQKIKGHSRRYKVTAEGRRRGGRPRQATTEETKRTARTTIRKVKDLEEIWW</sequence>
<protein>
    <submittedName>
        <fullName evidence="2">Uncharacterized protein</fullName>
    </submittedName>
</protein>
<evidence type="ECO:0000313" key="3">
    <source>
        <dbReference type="Proteomes" id="UP000639772"/>
    </source>
</evidence>
<name>A0A835VJH2_VANPL</name>
<dbReference type="EMBL" id="JADCNM010000001">
    <property type="protein sequence ID" value="KAG0502944.1"/>
    <property type="molecule type" value="Genomic_DNA"/>
</dbReference>
<accession>A0A835VJH2</accession>
<evidence type="ECO:0000313" key="2">
    <source>
        <dbReference type="EMBL" id="KAG0502944.1"/>
    </source>
</evidence>
<reference evidence="2 3" key="1">
    <citation type="journal article" date="2020" name="Nat. Food">
        <title>A phased Vanilla planifolia genome enables genetic improvement of flavour and production.</title>
        <authorList>
            <person name="Hasing T."/>
            <person name="Tang H."/>
            <person name="Brym M."/>
            <person name="Khazi F."/>
            <person name="Huang T."/>
            <person name="Chambers A.H."/>
        </authorList>
    </citation>
    <scope>NUCLEOTIDE SEQUENCE [LARGE SCALE GENOMIC DNA]</scope>
    <source>
        <tissue evidence="2">Leaf</tissue>
    </source>
</reference>
<organism evidence="2 3">
    <name type="scientific">Vanilla planifolia</name>
    <name type="common">Vanilla</name>
    <dbReference type="NCBI Taxonomy" id="51239"/>
    <lineage>
        <taxon>Eukaryota</taxon>
        <taxon>Viridiplantae</taxon>
        <taxon>Streptophyta</taxon>
        <taxon>Embryophyta</taxon>
        <taxon>Tracheophyta</taxon>
        <taxon>Spermatophyta</taxon>
        <taxon>Magnoliopsida</taxon>
        <taxon>Liliopsida</taxon>
        <taxon>Asparagales</taxon>
        <taxon>Orchidaceae</taxon>
        <taxon>Vanilloideae</taxon>
        <taxon>Vanilleae</taxon>
        <taxon>Vanilla</taxon>
    </lineage>
</organism>
<feature type="region of interest" description="Disordered" evidence="1">
    <location>
        <begin position="24"/>
        <end position="63"/>
    </location>
</feature>
<feature type="compositionally biased region" description="Basic residues" evidence="1">
    <location>
        <begin position="28"/>
        <end position="40"/>
    </location>
</feature>
<dbReference type="Proteomes" id="UP000639772">
    <property type="component" value="Chromosome 1"/>
</dbReference>